<dbReference type="Proteomes" id="UP000712281">
    <property type="component" value="Unassembled WGS sequence"/>
</dbReference>
<evidence type="ECO:0000313" key="1">
    <source>
        <dbReference type="EMBL" id="KAF2554788.1"/>
    </source>
</evidence>
<proteinExistence type="predicted"/>
<accession>A0A8S9HFY3</accession>
<name>A0A8S9HFY3_BRACR</name>
<dbReference type="EMBL" id="QGKW02001940">
    <property type="protein sequence ID" value="KAF2554788.1"/>
    <property type="molecule type" value="Genomic_DNA"/>
</dbReference>
<sequence>MPPPALPVVLEPSRHVREREPRHHCYFGKYGCYNLVSERGSVPALTRDGDLLGRGFDSVCISLVSRVWRLSACGCVTLLPPPKLQAISPRVFVIGDYVILDVLIVSECVYVMKIQTAAQRRWKLFEFIDVPVLL</sequence>
<reference evidence="1" key="1">
    <citation type="submission" date="2019-12" db="EMBL/GenBank/DDBJ databases">
        <title>Genome sequencing and annotation of Brassica cretica.</title>
        <authorList>
            <person name="Studholme D.J."/>
            <person name="Sarris P.F."/>
        </authorList>
    </citation>
    <scope>NUCLEOTIDE SEQUENCE</scope>
    <source>
        <strain evidence="1">PFS-001/15</strain>
        <tissue evidence="1">Leaf</tissue>
    </source>
</reference>
<dbReference type="AlphaFoldDB" id="A0A8S9HFY3"/>
<gene>
    <name evidence="1" type="ORF">F2Q68_00015175</name>
</gene>
<protein>
    <submittedName>
        <fullName evidence="1">Uncharacterized protein</fullName>
    </submittedName>
</protein>
<comment type="caution">
    <text evidence="1">The sequence shown here is derived from an EMBL/GenBank/DDBJ whole genome shotgun (WGS) entry which is preliminary data.</text>
</comment>
<evidence type="ECO:0000313" key="2">
    <source>
        <dbReference type="Proteomes" id="UP000712281"/>
    </source>
</evidence>
<organism evidence="1 2">
    <name type="scientific">Brassica cretica</name>
    <name type="common">Mustard</name>
    <dbReference type="NCBI Taxonomy" id="69181"/>
    <lineage>
        <taxon>Eukaryota</taxon>
        <taxon>Viridiplantae</taxon>
        <taxon>Streptophyta</taxon>
        <taxon>Embryophyta</taxon>
        <taxon>Tracheophyta</taxon>
        <taxon>Spermatophyta</taxon>
        <taxon>Magnoliopsida</taxon>
        <taxon>eudicotyledons</taxon>
        <taxon>Gunneridae</taxon>
        <taxon>Pentapetalae</taxon>
        <taxon>rosids</taxon>
        <taxon>malvids</taxon>
        <taxon>Brassicales</taxon>
        <taxon>Brassicaceae</taxon>
        <taxon>Brassiceae</taxon>
        <taxon>Brassica</taxon>
    </lineage>
</organism>